<dbReference type="EC" id="1.3.1.91" evidence="1"/>
<gene>
    <name evidence="1" type="primary">dus2_2</name>
    <name evidence="1" type="ORF">LPJ66_004070</name>
</gene>
<dbReference type="EMBL" id="JANBPG010000461">
    <property type="protein sequence ID" value="KAJ1896317.1"/>
    <property type="molecule type" value="Genomic_DNA"/>
</dbReference>
<sequence length="371" mass="40562">MRLLCLEYGADLVWSPEIVDKSIVGAERVVDEKSGIISYIKNDKDIFATLPSEKDKLIFQLGAAEPEMALAAAKTVEQDVSGIDLNCGCPKSFSILGGMGAALMADPDRLCAILDILVKNLNVPVTCKIRVFDDVEKTLELVRRIAATGITALTVHCRTRAMRPSEKAMWGRLRDIVKELPDLPIILNGDVFEYEDVQRARDRIGVTSVMTARGAAANPSIFRAEGKLSAMHTAVELTKICVRTSNIFLNTKFILLQMHPETKSDDYIRLRSSRRYKEMCEAMGLAEFYESEGAQLINDRAEPAGTGKGASKTSAAKRAKKRELEDEDSKAAHASKAPINEGPVVLEPAGAVEDSGPTDAVEERPAKRIKA</sequence>
<evidence type="ECO:0000313" key="1">
    <source>
        <dbReference type="EMBL" id="KAJ1896317.1"/>
    </source>
</evidence>
<proteinExistence type="predicted"/>
<keyword evidence="1" id="KW-0560">Oxidoreductase</keyword>
<comment type="caution">
    <text evidence="1">The sequence shown here is derived from an EMBL/GenBank/DDBJ whole genome shotgun (WGS) entry which is preliminary data.</text>
</comment>
<reference evidence="1" key="1">
    <citation type="submission" date="2022-07" db="EMBL/GenBank/DDBJ databases">
        <title>Phylogenomic reconstructions and comparative analyses of Kickxellomycotina fungi.</title>
        <authorList>
            <person name="Reynolds N.K."/>
            <person name="Stajich J.E."/>
            <person name="Barry K."/>
            <person name="Grigoriev I.V."/>
            <person name="Crous P."/>
            <person name="Smith M.E."/>
        </authorList>
    </citation>
    <scope>NUCLEOTIDE SEQUENCE</scope>
    <source>
        <strain evidence="1">Benny 63K</strain>
    </source>
</reference>
<organism evidence="1 2">
    <name type="scientific">Kickxella alabastrina</name>
    <dbReference type="NCBI Taxonomy" id="61397"/>
    <lineage>
        <taxon>Eukaryota</taxon>
        <taxon>Fungi</taxon>
        <taxon>Fungi incertae sedis</taxon>
        <taxon>Zoopagomycota</taxon>
        <taxon>Kickxellomycotina</taxon>
        <taxon>Kickxellomycetes</taxon>
        <taxon>Kickxellales</taxon>
        <taxon>Kickxellaceae</taxon>
        <taxon>Kickxella</taxon>
    </lineage>
</organism>
<protein>
    <submittedName>
        <fullName evidence="1">tRNA-dihydrouridine synthase 2</fullName>
        <ecNumber evidence="1">1.3.1.91</ecNumber>
    </submittedName>
</protein>
<dbReference type="Proteomes" id="UP001150581">
    <property type="component" value="Unassembled WGS sequence"/>
</dbReference>
<accession>A0ACC1IN86</accession>
<evidence type="ECO:0000313" key="2">
    <source>
        <dbReference type="Proteomes" id="UP001150581"/>
    </source>
</evidence>
<name>A0ACC1IN86_9FUNG</name>
<keyword evidence="2" id="KW-1185">Reference proteome</keyword>